<dbReference type="EMBL" id="JAEPRA010000016">
    <property type="protein sequence ID" value="KAG2174449.1"/>
    <property type="molecule type" value="Genomic_DNA"/>
</dbReference>
<dbReference type="InterPro" id="IPR004294">
    <property type="entry name" value="Carotenoid_Oase"/>
</dbReference>
<comment type="cofactor">
    <cofactor evidence="5">
        <name>Fe(2+)</name>
        <dbReference type="ChEBI" id="CHEBI:29033"/>
    </cofactor>
    <text evidence="5">Binds 1 Fe(2+) ion per subunit.</text>
</comment>
<dbReference type="GO" id="GO:0016121">
    <property type="term" value="P:carotene catabolic process"/>
    <property type="evidence" value="ECO:0007669"/>
    <property type="project" value="TreeGrafter"/>
</dbReference>
<evidence type="ECO:0000256" key="4">
    <source>
        <dbReference type="ARBA" id="ARBA00023004"/>
    </source>
</evidence>
<protein>
    <recommendedName>
        <fullName evidence="8">Dioxygenase</fullName>
    </recommendedName>
</protein>
<sequence>MTINDTQEDLLPISQGFQTQPQVLNPVECKVIGKIPNYVQGALYRAGPGTMHVDQVDGKRYETQHWFDGLAQIHRFEIENEKVTYRSRNTATALEEKIRQGESRGNSFAQDVCQVVFSKSSTVMKESRKDDLNPLEMTNVSVVVAVDYPGVQNPDVVTILTDHVKIQNLDWKTLEPQSLYTYEKFNPKFAGVLSAAHPSVDAAKKETWQFTTVFGPRSGYNVFTISDENPEGELVEFVEAPPAYIHSSFITEHYYVLAVPPLYVNGMELMQKHNVAQSLHFDESAGCVFYVFDRAARKHVATYQAPSFFFFHSINSFERDGDLILDVVGYNDGSIVQALYFANLRKKIPYLEKAAPQHTRRYVLSDIASVESPKNILQATFSTLAKGVYPELPRINDSYFAKPYTYYYAINLNDPTAVNAYIANSLSKVNVKTEDYWVWKEEHCLPGEPIFIANPEGTEEDDGVLLSVVLDEAKGASFLLVLDAKTMKEIARAETNSVVPFGFHGAFKA</sequence>
<gene>
    <name evidence="6" type="ORF">INT44_006712</name>
</gene>
<keyword evidence="4 5" id="KW-0408">Iron</keyword>
<feature type="binding site" evidence="5">
    <location>
        <position position="197"/>
    </location>
    <ligand>
        <name>Fe cation</name>
        <dbReference type="ChEBI" id="CHEBI:24875"/>
        <note>catalytic</note>
    </ligand>
</feature>
<evidence type="ECO:0000256" key="3">
    <source>
        <dbReference type="ARBA" id="ARBA00023002"/>
    </source>
</evidence>
<comment type="caution">
    <text evidence="6">The sequence shown here is derived from an EMBL/GenBank/DDBJ whole genome shotgun (WGS) entry which is preliminary data.</text>
</comment>
<dbReference type="Pfam" id="PF03055">
    <property type="entry name" value="RPE65"/>
    <property type="match status" value="1"/>
</dbReference>
<accession>A0A8H7PI28</accession>
<feature type="binding site" evidence="5">
    <location>
        <position position="312"/>
    </location>
    <ligand>
        <name>Fe cation</name>
        <dbReference type="ChEBI" id="CHEBI:24875"/>
        <note>catalytic</note>
    </ligand>
</feature>
<evidence type="ECO:0000256" key="5">
    <source>
        <dbReference type="PIRSR" id="PIRSR604294-1"/>
    </source>
</evidence>
<evidence type="ECO:0008006" key="8">
    <source>
        <dbReference type="Google" id="ProtNLM"/>
    </source>
</evidence>
<dbReference type="GO" id="GO:0046872">
    <property type="term" value="F:metal ion binding"/>
    <property type="evidence" value="ECO:0007669"/>
    <property type="project" value="UniProtKB-KW"/>
</dbReference>
<reference evidence="6" key="1">
    <citation type="submission" date="2020-12" db="EMBL/GenBank/DDBJ databases">
        <title>Metabolic potential, ecology and presence of endohyphal bacteria is reflected in genomic diversity of Mucoromycotina.</title>
        <authorList>
            <person name="Muszewska A."/>
            <person name="Okrasinska A."/>
            <person name="Steczkiewicz K."/>
            <person name="Drgas O."/>
            <person name="Orlowska M."/>
            <person name="Perlinska-Lenart U."/>
            <person name="Aleksandrzak-Piekarczyk T."/>
            <person name="Szatraj K."/>
            <person name="Zielenkiewicz U."/>
            <person name="Pilsyk S."/>
            <person name="Malc E."/>
            <person name="Mieczkowski P."/>
            <person name="Kruszewska J.S."/>
            <person name="Biernat P."/>
            <person name="Pawlowska J."/>
        </authorList>
    </citation>
    <scope>NUCLEOTIDE SEQUENCE</scope>
    <source>
        <strain evidence="6">WA0000051536</strain>
    </source>
</reference>
<dbReference type="Proteomes" id="UP000612746">
    <property type="component" value="Unassembled WGS sequence"/>
</dbReference>
<keyword evidence="2 5" id="KW-0479">Metal-binding</keyword>
<dbReference type="OrthoDB" id="407010at2759"/>
<evidence type="ECO:0000256" key="2">
    <source>
        <dbReference type="ARBA" id="ARBA00022723"/>
    </source>
</evidence>
<evidence type="ECO:0000256" key="1">
    <source>
        <dbReference type="ARBA" id="ARBA00006787"/>
    </source>
</evidence>
<keyword evidence="3" id="KW-0560">Oxidoreductase</keyword>
<keyword evidence="7" id="KW-1185">Reference proteome</keyword>
<feature type="binding site" evidence="5">
    <location>
        <position position="246"/>
    </location>
    <ligand>
        <name>Fe cation</name>
        <dbReference type="ChEBI" id="CHEBI:24875"/>
        <note>catalytic</note>
    </ligand>
</feature>
<dbReference type="PANTHER" id="PTHR10543">
    <property type="entry name" value="BETA-CAROTENE DIOXYGENASE"/>
    <property type="match status" value="1"/>
</dbReference>
<feature type="binding site" evidence="5">
    <location>
        <position position="504"/>
    </location>
    <ligand>
        <name>Fe cation</name>
        <dbReference type="ChEBI" id="CHEBI:24875"/>
        <note>catalytic</note>
    </ligand>
</feature>
<dbReference type="GO" id="GO:0010436">
    <property type="term" value="F:carotenoid dioxygenase activity"/>
    <property type="evidence" value="ECO:0007669"/>
    <property type="project" value="TreeGrafter"/>
</dbReference>
<dbReference type="AlphaFoldDB" id="A0A8H7PI28"/>
<comment type="similarity">
    <text evidence="1">Belongs to the carotenoid oxygenase family.</text>
</comment>
<evidence type="ECO:0000313" key="6">
    <source>
        <dbReference type="EMBL" id="KAG2174449.1"/>
    </source>
</evidence>
<proteinExistence type="inferred from homology"/>
<organism evidence="6 7">
    <name type="scientific">Umbelopsis vinacea</name>
    <dbReference type="NCBI Taxonomy" id="44442"/>
    <lineage>
        <taxon>Eukaryota</taxon>
        <taxon>Fungi</taxon>
        <taxon>Fungi incertae sedis</taxon>
        <taxon>Mucoromycota</taxon>
        <taxon>Mucoromycotina</taxon>
        <taxon>Umbelopsidomycetes</taxon>
        <taxon>Umbelopsidales</taxon>
        <taxon>Umbelopsidaceae</taxon>
        <taxon>Umbelopsis</taxon>
    </lineage>
</organism>
<dbReference type="PANTHER" id="PTHR10543:SF24">
    <property type="entry name" value="CAROTENOID ISOMEROOXYGENASE"/>
    <property type="match status" value="1"/>
</dbReference>
<evidence type="ECO:0000313" key="7">
    <source>
        <dbReference type="Proteomes" id="UP000612746"/>
    </source>
</evidence>
<name>A0A8H7PI28_9FUNG</name>